<dbReference type="InterPro" id="IPR034768">
    <property type="entry name" value="4FE4S_WBL"/>
</dbReference>
<evidence type="ECO:0000313" key="3">
    <source>
        <dbReference type="EMBL" id="MBO1267074.1"/>
    </source>
</evidence>
<sequence>MSAERFPSLEGGACTDLAPGVAEKYFNANAHREPFLAKTAKAICARCVIQPQCLEAAMKRTYPDRGVIGGMTASSIRAAKEWDAYDKGLRSNPPKHSRPEMPNYYEPSPASEHAAELRAIADLSFEERVYGIFLDVKKGKYQTLNQAIGEIALIHSQAMEVNHA</sequence>
<proteinExistence type="predicted"/>
<accession>A0A939KIW8</accession>
<organism evidence="3 4">
    <name type="scientific">Arthrobacter cavernae</name>
    <dbReference type="NCBI Taxonomy" id="2817681"/>
    <lineage>
        <taxon>Bacteria</taxon>
        <taxon>Bacillati</taxon>
        <taxon>Actinomycetota</taxon>
        <taxon>Actinomycetes</taxon>
        <taxon>Micrococcales</taxon>
        <taxon>Micrococcaceae</taxon>
        <taxon>Arthrobacter</taxon>
    </lineage>
</organism>
<dbReference type="RefSeq" id="WP_207614901.1">
    <property type="nucleotide sequence ID" value="NZ_JAFNLL010000005.1"/>
</dbReference>
<dbReference type="Pfam" id="PF02467">
    <property type="entry name" value="Whib"/>
    <property type="match status" value="1"/>
</dbReference>
<gene>
    <name evidence="3" type="ORF">J1902_03615</name>
</gene>
<protein>
    <submittedName>
        <fullName evidence="3">WhiB family transcriptional regulator</fullName>
    </submittedName>
</protein>
<comment type="caution">
    <text evidence="3">The sequence shown here is derived from an EMBL/GenBank/DDBJ whole genome shotgun (WGS) entry which is preliminary data.</text>
</comment>
<evidence type="ECO:0000259" key="2">
    <source>
        <dbReference type="PROSITE" id="PS51674"/>
    </source>
</evidence>
<evidence type="ECO:0000256" key="1">
    <source>
        <dbReference type="SAM" id="MobiDB-lite"/>
    </source>
</evidence>
<dbReference type="AlphaFoldDB" id="A0A939KIW8"/>
<keyword evidence="4" id="KW-1185">Reference proteome</keyword>
<feature type="domain" description="4Fe-4S Wbl-type" evidence="2">
    <location>
        <begin position="13"/>
        <end position="78"/>
    </location>
</feature>
<dbReference type="EMBL" id="JAFNLL010000005">
    <property type="protein sequence ID" value="MBO1267074.1"/>
    <property type="molecule type" value="Genomic_DNA"/>
</dbReference>
<name>A0A939KIW8_9MICC</name>
<dbReference type="Proteomes" id="UP000664164">
    <property type="component" value="Unassembled WGS sequence"/>
</dbReference>
<evidence type="ECO:0000313" key="4">
    <source>
        <dbReference type="Proteomes" id="UP000664164"/>
    </source>
</evidence>
<reference evidence="3" key="1">
    <citation type="submission" date="2021-03" db="EMBL/GenBank/DDBJ databases">
        <title>A new species, PO-11, isolated from a karst cave deposit.</title>
        <authorList>
            <person name="Zhaoxiaoyong W."/>
        </authorList>
    </citation>
    <scope>NUCLEOTIDE SEQUENCE</scope>
    <source>
        <strain evidence="3">PO-11</strain>
    </source>
</reference>
<feature type="region of interest" description="Disordered" evidence="1">
    <location>
        <begin position="88"/>
        <end position="108"/>
    </location>
</feature>
<dbReference type="PROSITE" id="PS51674">
    <property type="entry name" value="4FE4S_WBL"/>
    <property type="match status" value="1"/>
</dbReference>